<sequence length="73" mass="7518">MTNADEEDKSSSHSDPDPPPGDIAGEIGRTVRDALASRTRTARLCSILASFGASIAVPLLICLVVALLIVGGK</sequence>
<keyword evidence="2" id="KW-0812">Transmembrane</keyword>
<comment type="caution">
    <text evidence="3">The sequence shown here is derived from an EMBL/GenBank/DDBJ whole genome shotgun (WGS) entry which is preliminary data.</text>
</comment>
<evidence type="ECO:0000256" key="1">
    <source>
        <dbReference type="SAM" id="MobiDB-lite"/>
    </source>
</evidence>
<feature type="transmembrane region" description="Helical" evidence="2">
    <location>
        <begin position="47"/>
        <end position="70"/>
    </location>
</feature>
<keyword evidence="2" id="KW-1133">Transmembrane helix</keyword>
<accession>A0ABN3D284</accession>
<organism evidence="3 4">
    <name type="scientific">Nonomuraea monospora</name>
    <dbReference type="NCBI Taxonomy" id="568818"/>
    <lineage>
        <taxon>Bacteria</taxon>
        <taxon>Bacillati</taxon>
        <taxon>Actinomycetota</taxon>
        <taxon>Actinomycetes</taxon>
        <taxon>Streptosporangiales</taxon>
        <taxon>Streptosporangiaceae</taxon>
        <taxon>Nonomuraea</taxon>
    </lineage>
</organism>
<protein>
    <submittedName>
        <fullName evidence="3">Uncharacterized protein</fullName>
    </submittedName>
</protein>
<dbReference type="Proteomes" id="UP001499843">
    <property type="component" value="Unassembled WGS sequence"/>
</dbReference>
<evidence type="ECO:0000256" key="2">
    <source>
        <dbReference type="SAM" id="Phobius"/>
    </source>
</evidence>
<keyword evidence="2" id="KW-0472">Membrane</keyword>
<dbReference type="EMBL" id="BAAAQX010000057">
    <property type="protein sequence ID" value="GAA2215916.1"/>
    <property type="molecule type" value="Genomic_DNA"/>
</dbReference>
<evidence type="ECO:0000313" key="4">
    <source>
        <dbReference type="Proteomes" id="UP001499843"/>
    </source>
</evidence>
<proteinExistence type="predicted"/>
<reference evidence="3 4" key="1">
    <citation type="journal article" date="2019" name="Int. J. Syst. Evol. Microbiol.">
        <title>The Global Catalogue of Microorganisms (GCM) 10K type strain sequencing project: providing services to taxonomists for standard genome sequencing and annotation.</title>
        <authorList>
            <consortium name="The Broad Institute Genomics Platform"/>
            <consortium name="The Broad Institute Genome Sequencing Center for Infectious Disease"/>
            <person name="Wu L."/>
            <person name="Ma J."/>
        </authorList>
    </citation>
    <scope>NUCLEOTIDE SEQUENCE [LARGE SCALE GENOMIC DNA]</scope>
    <source>
        <strain evidence="3 4">JCM 16114</strain>
    </source>
</reference>
<keyword evidence="4" id="KW-1185">Reference proteome</keyword>
<name>A0ABN3D284_9ACTN</name>
<feature type="region of interest" description="Disordered" evidence="1">
    <location>
        <begin position="1"/>
        <end position="26"/>
    </location>
</feature>
<gene>
    <name evidence="3" type="ORF">GCM10009850_113840</name>
</gene>
<evidence type="ECO:0000313" key="3">
    <source>
        <dbReference type="EMBL" id="GAA2215916.1"/>
    </source>
</evidence>